<reference evidence="2 3" key="1">
    <citation type="submission" date="2022-03" db="EMBL/GenBank/DDBJ databases">
        <title>Complete genome analysis of Roseomonas KG 17.1 : a prolific producer of plant growth promoters.</title>
        <authorList>
            <person name="Saadouli I."/>
            <person name="Najjari A."/>
            <person name="Mosbah A."/>
            <person name="Ouzari H.I."/>
        </authorList>
    </citation>
    <scope>NUCLEOTIDE SEQUENCE [LARGE SCALE GENOMIC DNA]</scope>
    <source>
        <strain evidence="2 3">KG17-1</strain>
    </source>
</reference>
<feature type="chain" id="PRO_5045719829" description="Tetratricopeptide repeat-containing protein" evidence="1">
    <location>
        <begin position="24"/>
        <end position="537"/>
    </location>
</feature>
<dbReference type="SUPFAM" id="SSF48452">
    <property type="entry name" value="TPR-like"/>
    <property type="match status" value="1"/>
</dbReference>
<evidence type="ECO:0008006" key="4">
    <source>
        <dbReference type="Google" id="ProtNLM"/>
    </source>
</evidence>
<evidence type="ECO:0000313" key="3">
    <source>
        <dbReference type="Proteomes" id="UP001201985"/>
    </source>
</evidence>
<dbReference type="Proteomes" id="UP001201985">
    <property type="component" value="Unassembled WGS sequence"/>
</dbReference>
<dbReference type="Gene3D" id="1.25.40.10">
    <property type="entry name" value="Tetratricopeptide repeat domain"/>
    <property type="match status" value="1"/>
</dbReference>
<name>A0ABS9W388_9PROT</name>
<organism evidence="2 3">
    <name type="scientific">Teichococcus vastitatis</name>
    <dbReference type="NCBI Taxonomy" id="2307076"/>
    <lineage>
        <taxon>Bacteria</taxon>
        <taxon>Pseudomonadati</taxon>
        <taxon>Pseudomonadota</taxon>
        <taxon>Alphaproteobacteria</taxon>
        <taxon>Acetobacterales</taxon>
        <taxon>Roseomonadaceae</taxon>
        <taxon>Roseomonas</taxon>
    </lineage>
</organism>
<proteinExistence type="predicted"/>
<keyword evidence="3" id="KW-1185">Reference proteome</keyword>
<feature type="signal peptide" evidence="1">
    <location>
        <begin position="1"/>
        <end position="23"/>
    </location>
</feature>
<sequence length="537" mass="58959">MRNQASRVAVALGLALCPTLGNAQSQHLHDHGGQPPAALGEVHFAVSCTAEGQTAFDDAMKLQHSFWYQASQKAFQQVLERDPDCRMAYWGQALSLLYNPFIPAPASNIAEGRALIERARQLGMKTERETAYLEALAPLFSGDDGAGRQARLEQHERAMALLHQRFPDDPEAAIYHALALNMAAQPTDRTYARQLRAGEILERESTRQPNHPGVVHYLIHTYDYPALAQRGLPAAERYASLAADAPHALHMPSHIFTRVGRWESSAETNKRSAATARARGETTDELHATDYMVYAYLQTGRDGEARRIVEGLGQYQKLDRPVFQGPFALASIPARFALERGSWAEAAALEPRQSGFRHVDAITRFARVVGLARTGRQEEAAPDLEALGAAVTGLRQAGDTYWAEQVDIQRQAATGWVAYARGQREDGLAALREATEREGRTQKHIVTPGPLAPAREQLAEMLLESGQPAEAMQEFEAVAQTEPRRFRAVAGAARSAERSGNVEAARRHYAHLLEVASQADDGARLELVAATAYLAKQ</sequence>
<dbReference type="PANTHER" id="PTHR45588">
    <property type="entry name" value="TPR DOMAIN-CONTAINING PROTEIN"/>
    <property type="match status" value="1"/>
</dbReference>
<gene>
    <name evidence="2" type="ORF">MON41_07060</name>
</gene>
<accession>A0ABS9W388</accession>
<comment type="caution">
    <text evidence="2">The sequence shown here is derived from an EMBL/GenBank/DDBJ whole genome shotgun (WGS) entry which is preliminary data.</text>
</comment>
<dbReference type="EMBL" id="JALBUU010000004">
    <property type="protein sequence ID" value="MCI0753518.1"/>
    <property type="molecule type" value="Genomic_DNA"/>
</dbReference>
<dbReference type="InterPro" id="IPR011990">
    <property type="entry name" value="TPR-like_helical_dom_sf"/>
</dbReference>
<dbReference type="RefSeq" id="WP_241792745.1">
    <property type="nucleotide sequence ID" value="NZ_JALBUU010000004.1"/>
</dbReference>
<keyword evidence="1" id="KW-0732">Signal</keyword>
<protein>
    <recommendedName>
        <fullName evidence="4">Tetratricopeptide repeat-containing protein</fullName>
    </recommendedName>
</protein>
<dbReference type="PANTHER" id="PTHR45588:SF1">
    <property type="entry name" value="WW DOMAIN-CONTAINING PROTEIN"/>
    <property type="match status" value="1"/>
</dbReference>
<evidence type="ECO:0000256" key="1">
    <source>
        <dbReference type="SAM" id="SignalP"/>
    </source>
</evidence>
<evidence type="ECO:0000313" key="2">
    <source>
        <dbReference type="EMBL" id="MCI0753518.1"/>
    </source>
</evidence>